<dbReference type="Pfam" id="PF02796">
    <property type="entry name" value="HTH_7"/>
    <property type="match status" value="1"/>
</dbReference>
<dbReference type="OrthoDB" id="5105787at2759"/>
<dbReference type="Pfam" id="PF13358">
    <property type="entry name" value="DDE_3"/>
    <property type="match status" value="1"/>
</dbReference>
<comment type="caution">
    <text evidence="5">The sequence shown here is derived from an EMBL/GenBank/DDBJ whole genome shotgun (WGS) entry which is preliminary data.</text>
</comment>
<dbReference type="AlphaFoldDB" id="A0A014N7V8"/>
<dbReference type="InterPro" id="IPR002492">
    <property type="entry name" value="Transposase_Tc1-like"/>
</dbReference>
<evidence type="ECO:0000259" key="4">
    <source>
        <dbReference type="Pfam" id="PF13358"/>
    </source>
</evidence>
<dbReference type="InterPro" id="IPR009057">
    <property type="entry name" value="Homeodomain-like_sf"/>
</dbReference>
<dbReference type="Proteomes" id="UP000030151">
    <property type="component" value="Unassembled WGS sequence"/>
</dbReference>
<dbReference type="InterPro" id="IPR012337">
    <property type="entry name" value="RNaseH-like_sf"/>
</dbReference>
<keyword evidence="5" id="KW-0378">Hydrolase</keyword>
<dbReference type="Pfam" id="PF01498">
    <property type="entry name" value="HTH_Tnp_Tc3_2"/>
    <property type="match status" value="1"/>
</dbReference>
<dbReference type="SUPFAM" id="SSF46689">
    <property type="entry name" value="Homeodomain-like"/>
    <property type="match status" value="1"/>
</dbReference>
<proteinExistence type="predicted"/>
<dbReference type="HOGENOM" id="CLU_033666_0_0_1"/>
<organism evidence="5 6">
    <name type="scientific">Metarhizium robertsii</name>
    <dbReference type="NCBI Taxonomy" id="568076"/>
    <lineage>
        <taxon>Eukaryota</taxon>
        <taxon>Fungi</taxon>
        <taxon>Dikarya</taxon>
        <taxon>Ascomycota</taxon>
        <taxon>Pezizomycotina</taxon>
        <taxon>Sordariomycetes</taxon>
        <taxon>Hypocreomycetidae</taxon>
        <taxon>Hypocreales</taxon>
        <taxon>Clavicipitaceae</taxon>
        <taxon>Metarhizium</taxon>
    </lineage>
</organism>
<dbReference type="eggNOG" id="ENOG502SCE0">
    <property type="taxonomic scope" value="Eukaryota"/>
</dbReference>
<dbReference type="GO" id="GO:0000150">
    <property type="term" value="F:DNA strand exchange activity"/>
    <property type="evidence" value="ECO:0007669"/>
    <property type="project" value="InterPro"/>
</dbReference>
<evidence type="ECO:0000256" key="1">
    <source>
        <dbReference type="SAM" id="MobiDB-lite"/>
    </source>
</evidence>
<evidence type="ECO:0000313" key="6">
    <source>
        <dbReference type="Proteomes" id="UP000030151"/>
    </source>
</evidence>
<dbReference type="SUPFAM" id="SSF53098">
    <property type="entry name" value="Ribonuclease H-like"/>
    <property type="match status" value="1"/>
</dbReference>
<dbReference type="PANTHER" id="PTHR23022:SF135">
    <property type="entry name" value="SI:DKEY-77F5.3"/>
    <property type="match status" value="1"/>
</dbReference>
<evidence type="ECO:0000259" key="2">
    <source>
        <dbReference type="Pfam" id="PF01498"/>
    </source>
</evidence>
<feature type="domain" description="Transposase Tc1-like" evidence="2">
    <location>
        <begin position="83"/>
        <end position="150"/>
    </location>
</feature>
<feature type="compositionally biased region" description="Polar residues" evidence="1">
    <location>
        <begin position="9"/>
        <end position="21"/>
    </location>
</feature>
<dbReference type="GO" id="GO:0006313">
    <property type="term" value="P:DNA transposition"/>
    <property type="evidence" value="ECO:0007669"/>
    <property type="project" value="InterPro"/>
</dbReference>
<feature type="region of interest" description="Disordered" evidence="1">
    <location>
        <begin position="1"/>
        <end position="21"/>
    </location>
</feature>
<dbReference type="Gene3D" id="3.30.420.10">
    <property type="entry name" value="Ribonuclease H-like superfamily/Ribonuclease H"/>
    <property type="match status" value="1"/>
</dbReference>
<keyword evidence="5" id="KW-0255">Endonuclease</keyword>
<keyword evidence="5" id="KW-0540">Nuclease</keyword>
<evidence type="ECO:0000259" key="3">
    <source>
        <dbReference type="Pfam" id="PF02796"/>
    </source>
</evidence>
<accession>A0A014N7V8</accession>
<feature type="domain" description="Resolvase HTH" evidence="3">
    <location>
        <begin position="27"/>
        <end position="60"/>
    </location>
</feature>
<reference evidence="5 6" key="1">
    <citation type="submission" date="2014-02" db="EMBL/GenBank/DDBJ databases">
        <title>The genome sequence of the entomopathogenic fungus Metarhizium robertsii ARSEF 2575.</title>
        <authorList>
            <person name="Giuliano Garisto Donzelli B."/>
            <person name="Roe B.A."/>
            <person name="Macmil S.L."/>
            <person name="Krasnoff S.B."/>
            <person name="Gibson D.M."/>
        </authorList>
    </citation>
    <scope>NUCLEOTIDE SEQUENCE [LARGE SCALE GENOMIC DNA]</scope>
    <source>
        <strain evidence="5 6">ARSEF 2575</strain>
    </source>
</reference>
<evidence type="ECO:0000313" key="5">
    <source>
        <dbReference type="EMBL" id="EXU95908.1"/>
    </source>
</evidence>
<dbReference type="InterPro" id="IPR036397">
    <property type="entry name" value="RNaseH_sf"/>
</dbReference>
<dbReference type="GO" id="GO:0003677">
    <property type="term" value="F:DNA binding"/>
    <property type="evidence" value="ECO:0007669"/>
    <property type="project" value="InterPro"/>
</dbReference>
<gene>
    <name evidence="5" type="ORF">X797_011030</name>
</gene>
<name>A0A014N7V8_9HYPO</name>
<dbReference type="InterPro" id="IPR006120">
    <property type="entry name" value="Resolvase_HTH_dom"/>
</dbReference>
<protein>
    <submittedName>
        <fullName evidence="5">DDE superfamily endonuclease</fullName>
    </submittedName>
</protein>
<dbReference type="InterPro" id="IPR038717">
    <property type="entry name" value="Tc1-like_DDE_dom"/>
</dbReference>
<sequence length="357" mass="41962">MPQRRSFGTEISANRQRGYQHSSEAKASMLTMLDAGVSARRVAQEFNTTHSTVLRIKKTWTESHTLAVKPRKGRPLKLSRTARRYTIRMASRDRQISYDALIGATPTQVSRRTIQRVMATHFGRKWKAMDRPKLDAESARQRLQWAEGWLPDIEELEQVIFSDETSVQNKSSNPQAYVFRFPHEKYNMSLVNLKDHVKPTLQVMMWGGIWKEGRTPLVVMTRDEAAQRRGYIKALREGLLPHYDGTRRFQQDNARIHTSHTVTTFLQHQGIEYIDWPKNSPDLNPIEHYWAILKRQIRRMFPHLRNLRDNSIDMIEFQRCVQIAHNSIPQQQITALIDSMERRLRAVIRARGWYTRY</sequence>
<dbReference type="PANTHER" id="PTHR23022">
    <property type="entry name" value="TRANSPOSABLE ELEMENT-RELATED"/>
    <property type="match status" value="1"/>
</dbReference>
<dbReference type="InterPro" id="IPR052338">
    <property type="entry name" value="Transposase_5"/>
</dbReference>
<dbReference type="EMBL" id="JELW01000061">
    <property type="protein sequence ID" value="EXU95908.1"/>
    <property type="molecule type" value="Genomic_DNA"/>
</dbReference>
<feature type="domain" description="Tc1-like transposase DDE" evidence="4">
    <location>
        <begin position="158"/>
        <end position="307"/>
    </location>
</feature>
<dbReference type="GO" id="GO:0004519">
    <property type="term" value="F:endonuclease activity"/>
    <property type="evidence" value="ECO:0007669"/>
    <property type="project" value="UniProtKB-KW"/>
</dbReference>
<dbReference type="GO" id="GO:0015074">
    <property type="term" value="P:DNA integration"/>
    <property type="evidence" value="ECO:0007669"/>
    <property type="project" value="InterPro"/>
</dbReference>